<comment type="catalytic activity">
    <reaction evidence="1 10">
        <text>Endonucleolytic cleavage to 5'-phosphomonoester.</text>
        <dbReference type="EC" id="3.1.26.4"/>
    </reaction>
</comment>
<dbReference type="GO" id="GO:0005737">
    <property type="term" value="C:cytoplasm"/>
    <property type="evidence" value="ECO:0007669"/>
    <property type="project" value="UniProtKB-SubCell"/>
</dbReference>
<keyword evidence="9 10" id="KW-0460">Magnesium</keyword>
<evidence type="ECO:0000313" key="12">
    <source>
        <dbReference type="EMBL" id="ATJ82027.1"/>
    </source>
</evidence>
<feature type="binding site" evidence="10">
    <location>
        <position position="95"/>
    </location>
    <ligand>
        <name>Mg(2+)</name>
        <dbReference type="ChEBI" id="CHEBI:18420"/>
        <label>1</label>
    </ligand>
</feature>
<evidence type="ECO:0000259" key="11">
    <source>
        <dbReference type="PROSITE" id="PS50879"/>
    </source>
</evidence>
<dbReference type="OrthoDB" id="7845843at2"/>
<accession>A0A291P569</accession>
<keyword evidence="8 10" id="KW-0378">Hydrolase</keyword>
<keyword evidence="6 10" id="KW-0479">Metal-binding</keyword>
<evidence type="ECO:0000256" key="9">
    <source>
        <dbReference type="ARBA" id="ARBA00022842"/>
    </source>
</evidence>
<evidence type="ECO:0000256" key="5">
    <source>
        <dbReference type="ARBA" id="ARBA00022722"/>
    </source>
</evidence>
<evidence type="ECO:0000256" key="6">
    <source>
        <dbReference type="ARBA" id="ARBA00022723"/>
    </source>
</evidence>
<organism evidence="12 13">
    <name type="scientific">Halomonas beimenensis</name>
    <dbReference type="NCBI Taxonomy" id="475662"/>
    <lineage>
        <taxon>Bacteria</taxon>
        <taxon>Pseudomonadati</taxon>
        <taxon>Pseudomonadota</taxon>
        <taxon>Gammaproteobacteria</taxon>
        <taxon>Oceanospirillales</taxon>
        <taxon>Halomonadaceae</taxon>
        <taxon>Halomonas</taxon>
    </lineage>
</organism>
<dbReference type="Gene3D" id="3.30.420.10">
    <property type="entry name" value="Ribonuclease H-like superfamily/Ribonuclease H"/>
    <property type="match status" value="1"/>
</dbReference>
<comment type="cofactor">
    <cofactor evidence="10">
        <name>Mg(2+)</name>
        <dbReference type="ChEBI" id="CHEBI:18420"/>
    </cofactor>
    <text evidence="10">Binds 1 Mg(2+) ion per subunit. May bind a second metal ion at a regulatory site, or after substrate binding.</text>
</comment>
<gene>
    <name evidence="12" type="primary">rnhA1</name>
    <name evidence="10" type="synonym">rnhA</name>
    <name evidence="12" type="ORF">BEI_1040</name>
</gene>
<keyword evidence="5 10" id="KW-0540">Nuclease</keyword>
<dbReference type="PANTHER" id="PTHR10642">
    <property type="entry name" value="RIBONUCLEASE H1"/>
    <property type="match status" value="1"/>
</dbReference>
<feature type="binding site" evidence="10">
    <location>
        <position position="29"/>
    </location>
    <ligand>
        <name>Mg(2+)</name>
        <dbReference type="ChEBI" id="CHEBI:18420"/>
        <label>1</label>
    </ligand>
</feature>
<keyword evidence="13" id="KW-1185">Reference proteome</keyword>
<feature type="domain" description="RNase H type-1" evidence="11">
    <location>
        <begin position="20"/>
        <end position="167"/>
    </location>
</feature>
<comment type="similarity">
    <text evidence="2 10">Belongs to the RNase H family.</text>
</comment>
<dbReference type="InterPro" id="IPR022892">
    <property type="entry name" value="RNaseHI"/>
</dbReference>
<protein>
    <recommendedName>
        <fullName evidence="4 10">Ribonuclease H</fullName>
        <shortName evidence="10">RNase H</shortName>
        <ecNumber evidence="4 10">3.1.26.4</ecNumber>
    </recommendedName>
</protein>
<dbReference type="EC" id="3.1.26.4" evidence="4 10"/>
<dbReference type="InterPro" id="IPR012337">
    <property type="entry name" value="RNaseH-like_sf"/>
</dbReference>
<comment type="subcellular location">
    <subcellularLocation>
        <location evidence="10">Cytoplasm</location>
    </subcellularLocation>
</comment>
<dbReference type="AlphaFoldDB" id="A0A291P569"/>
<reference evidence="12 13" key="1">
    <citation type="journal article" date="2017" name="Sci. Rep.">
        <title>Revealing the Saline Adaptation Strategies of the Halophilic Bacterium Halomonas beimenensis through High-throughput Omics and Transposon Mutagenesis Approaches.</title>
        <authorList>
            <person name="Chen Y.H."/>
            <person name="Lin S.S."/>
            <person name="Shyu Y.T."/>
        </authorList>
    </citation>
    <scope>NUCLEOTIDE SEQUENCE [LARGE SCALE GENOMIC DNA]</scope>
    <source>
        <strain evidence="12 13">NTU-111</strain>
    </source>
</reference>
<dbReference type="GO" id="GO:0043137">
    <property type="term" value="P:DNA replication, removal of RNA primer"/>
    <property type="evidence" value="ECO:0007669"/>
    <property type="project" value="TreeGrafter"/>
</dbReference>
<dbReference type="RefSeq" id="WP_097788515.1">
    <property type="nucleotide sequence ID" value="NZ_BAAADT010000009.1"/>
</dbReference>
<dbReference type="GO" id="GO:0003676">
    <property type="term" value="F:nucleic acid binding"/>
    <property type="evidence" value="ECO:0007669"/>
    <property type="project" value="InterPro"/>
</dbReference>
<evidence type="ECO:0000313" key="13">
    <source>
        <dbReference type="Proteomes" id="UP000219993"/>
    </source>
</evidence>
<dbReference type="GO" id="GO:0000287">
    <property type="term" value="F:magnesium ion binding"/>
    <property type="evidence" value="ECO:0007669"/>
    <property type="project" value="UniProtKB-UniRule"/>
</dbReference>
<dbReference type="Proteomes" id="UP000219993">
    <property type="component" value="Chromosome"/>
</dbReference>
<dbReference type="PANTHER" id="PTHR10642:SF26">
    <property type="entry name" value="RIBONUCLEASE H1"/>
    <property type="match status" value="1"/>
</dbReference>
<evidence type="ECO:0000256" key="8">
    <source>
        <dbReference type="ARBA" id="ARBA00022801"/>
    </source>
</evidence>
<dbReference type="InterPro" id="IPR050092">
    <property type="entry name" value="RNase_H"/>
</dbReference>
<keyword evidence="10" id="KW-0963">Cytoplasm</keyword>
<dbReference type="InterPro" id="IPR002156">
    <property type="entry name" value="RNaseH_domain"/>
</dbReference>
<evidence type="ECO:0000256" key="4">
    <source>
        <dbReference type="ARBA" id="ARBA00012180"/>
    </source>
</evidence>
<sequence>MVTPHALADLSEPLFRPDDEGHRVRIYTDGACSNNGQGNPQGGWGAVLVSPSGRRLKIADKLQGETITNNRAELTAVIKALEVLKKPSDIDLTTDSEYVLKGATQWMKGWKRRGWQTASKAPVKNVDLWRRLDELLQVHRVRFHWVRAHDGHPENELADALAVAAAKGEKVHEYHSIAPSGQEVSDV</sequence>
<name>A0A291P569_9GAMM</name>
<dbReference type="EMBL" id="CP021435">
    <property type="protein sequence ID" value="ATJ82027.1"/>
    <property type="molecule type" value="Genomic_DNA"/>
</dbReference>
<evidence type="ECO:0000256" key="1">
    <source>
        <dbReference type="ARBA" id="ARBA00000077"/>
    </source>
</evidence>
<dbReference type="PROSITE" id="PS50879">
    <property type="entry name" value="RNASE_H_1"/>
    <property type="match status" value="1"/>
</dbReference>
<dbReference type="Pfam" id="PF00075">
    <property type="entry name" value="RNase_H"/>
    <property type="match status" value="1"/>
</dbReference>
<comment type="function">
    <text evidence="10">Endonuclease that specifically degrades the RNA of RNA-DNA hybrids.</text>
</comment>
<keyword evidence="7 10" id="KW-0255">Endonuclease</keyword>
<dbReference type="NCBIfam" id="NF001236">
    <property type="entry name" value="PRK00203.1"/>
    <property type="match status" value="1"/>
</dbReference>
<evidence type="ECO:0000256" key="10">
    <source>
        <dbReference type="HAMAP-Rule" id="MF_00042"/>
    </source>
</evidence>
<evidence type="ECO:0000256" key="3">
    <source>
        <dbReference type="ARBA" id="ARBA00011245"/>
    </source>
</evidence>
<feature type="binding site" evidence="10">
    <location>
        <position position="29"/>
    </location>
    <ligand>
        <name>Mg(2+)</name>
        <dbReference type="ChEBI" id="CHEBI:18420"/>
        <label>2</label>
    </ligand>
</feature>
<dbReference type="CDD" id="cd09278">
    <property type="entry name" value="RNase_HI_prokaryote_like"/>
    <property type="match status" value="1"/>
</dbReference>
<proteinExistence type="inferred from homology"/>
<dbReference type="InterPro" id="IPR036397">
    <property type="entry name" value="RNaseH_sf"/>
</dbReference>
<feature type="binding site" evidence="10">
    <location>
        <position position="159"/>
    </location>
    <ligand>
        <name>Mg(2+)</name>
        <dbReference type="ChEBI" id="CHEBI:18420"/>
        <label>2</label>
    </ligand>
</feature>
<evidence type="ECO:0000256" key="7">
    <source>
        <dbReference type="ARBA" id="ARBA00022759"/>
    </source>
</evidence>
<dbReference type="HAMAP" id="MF_00042">
    <property type="entry name" value="RNase_H"/>
    <property type="match status" value="1"/>
</dbReference>
<feature type="binding site" evidence="10">
    <location>
        <position position="73"/>
    </location>
    <ligand>
        <name>Mg(2+)</name>
        <dbReference type="ChEBI" id="CHEBI:18420"/>
        <label>1</label>
    </ligand>
</feature>
<dbReference type="SUPFAM" id="SSF53098">
    <property type="entry name" value="Ribonuclease H-like"/>
    <property type="match status" value="1"/>
</dbReference>
<evidence type="ECO:0000256" key="2">
    <source>
        <dbReference type="ARBA" id="ARBA00005300"/>
    </source>
</evidence>
<dbReference type="KEGG" id="hbe:BEI_1040"/>
<comment type="subunit">
    <text evidence="3 10">Monomer.</text>
</comment>
<dbReference type="GO" id="GO:0004523">
    <property type="term" value="F:RNA-DNA hybrid ribonuclease activity"/>
    <property type="evidence" value="ECO:0007669"/>
    <property type="project" value="UniProtKB-UniRule"/>
</dbReference>